<dbReference type="InterPro" id="IPR015500">
    <property type="entry name" value="Peptidase_S8_subtilisin-rel"/>
</dbReference>
<dbReference type="PANTHER" id="PTHR43806">
    <property type="entry name" value="PEPTIDASE S8"/>
    <property type="match status" value="1"/>
</dbReference>
<accession>A0A7C1NXQ4</accession>
<proteinExistence type="inferred from homology"/>
<feature type="compositionally biased region" description="Acidic residues" evidence="6">
    <location>
        <begin position="40"/>
        <end position="56"/>
    </location>
</feature>
<dbReference type="PROSITE" id="PS00138">
    <property type="entry name" value="SUBTILASE_SER"/>
    <property type="match status" value="1"/>
</dbReference>
<dbReference type="EMBL" id="DSKI01000200">
    <property type="protein sequence ID" value="HEB42814.1"/>
    <property type="molecule type" value="Genomic_DNA"/>
</dbReference>
<dbReference type="InterPro" id="IPR050131">
    <property type="entry name" value="Peptidase_S8_subtilisin-like"/>
</dbReference>
<comment type="similarity">
    <text evidence="1 5">Belongs to the peptidase S8 family.</text>
</comment>
<evidence type="ECO:0000256" key="6">
    <source>
        <dbReference type="SAM" id="MobiDB-lite"/>
    </source>
</evidence>
<evidence type="ECO:0000313" key="8">
    <source>
        <dbReference type="EMBL" id="HEB42814.1"/>
    </source>
</evidence>
<evidence type="ECO:0000256" key="3">
    <source>
        <dbReference type="ARBA" id="ARBA00022801"/>
    </source>
</evidence>
<protein>
    <submittedName>
        <fullName evidence="8">Peptidase S8</fullName>
    </submittedName>
</protein>
<name>A0A7C1NXQ4_9HYPH</name>
<dbReference type="InterPro" id="IPR036852">
    <property type="entry name" value="Peptidase_S8/S53_dom_sf"/>
</dbReference>
<dbReference type="GO" id="GO:0004252">
    <property type="term" value="F:serine-type endopeptidase activity"/>
    <property type="evidence" value="ECO:0007669"/>
    <property type="project" value="UniProtKB-UniRule"/>
</dbReference>
<comment type="caution">
    <text evidence="8">The sequence shown here is derived from an EMBL/GenBank/DDBJ whole genome shotgun (WGS) entry which is preliminary data.</text>
</comment>
<dbReference type="SUPFAM" id="SSF52743">
    <property type="entry name" value="Subtilisin-like"/>
    <property type="match status" value="1"/>
</dbReference>
<feature type="active site" description="Charge relay system" evidence="5">
    <location>
        <position position="234"/>
    </location>
</feature>
<dbReference type="Gene3D" id="3.40.50.200">
    <property type="entry name" value="Peptidase S8/S53 domain"/>
    <property type="match status" value="1"/>
</dbReference>
<dbReference type="PRINTS" id="PR00723">
    <property type="entry name" value="SUBTILISIN"/>
</dbReference>
<dbReference type="AlphaFoldDB" id="A0A7C1NXQ4"/>
<gene>
    <name evidence="8" type="ORF">ENP70_03710</name>
</gene>
<organism evidence="8">
    <name type="scientific">Agrobacterium albertimagni</name>
    <dbReference type="NCBI Taxonomy" id="147266"/>
    <lineage>
        <taxon>Bacteria</taxon>
        <taxon>Pseudomonadati</taxon>
        <taxon>Pseudomonadota</taxon>
        <taxon>Alphaproteobacteria</taxon>
        <taxon>Hyphomicrobiales</taxon>
        <taxon>Rhizobiaceae</taxon>
        <taxon>Rhizobium/Agrobacterium group</taxon>
        <taxon>Agrobacterium</taxon>
    </lineage>
</organism>
<keyword evidence="2 5" id="KW-0645">Protease</keyword>
<dbReference type="PROSITE" id="PS51892">
    <property type="entry name" value="SUBTILASE"/>
    <property type="match status" value="1"/>
</dbReference>
<dbReference type="CDD" id="cd05561">
    <property type="entry name" value="Peptidases_S8_4"/>
    <property type="match status" value="1"/>
</dbReference>
<dbReference type="Pfam" id="PF00082">
    <property type="entry name" value="Peptidase_S8"/>
    <property type="match status" value="1"/>
</dbReference>
<dbReference type="InterPro" id="IPR000209">
    <property type="entry name" value="Peptidase_S8/S53_dom"/>
</dbReference>
<feature type="active site" description="Charge relay system" evidence="5">
    <location>
        <position position="266"/>
    </location>
</feature>
<dbReference type="InterPro" id="IPR023828">
    <property type="entry name" value="Peptidase_S8_Ser-AS"/>
</dbReference>
<evidence type="ECO:0000256" key="2">
    <source>
        <dbReference type="ARBA" id="ARBA00022670"/>
    </source>
</evidence>
<evidence type="ECO:0000256" key="4">
    <source>
        <dbReference type="ARBA" id="ARBA00022825"/>
    </source>
</evidence>
<keyword evidence="3 5" id="KW-0378">Hydrolase</keyword>
<feature type="domain" description="Peptidase S8/S53" evidence="7">
    <location>
        <begin position="228"/>
        <end position="470"/>
    </location>
</feature>
<sequence length="486" mass="50192">MDRILARLLGGLLCLAVILPPPVNVPFGPSLPLVSIAHADDDDDGGGDGDDDDDDGGGGRSDRGGSGGSGDRTPSRQSGFTLFPFLQSPRQAPVRRAAPAAIPDRVPNEIIAAGLPEAAITQLTTEGYRVAERQSLALLAPEPVGEPANQPATEIVRLVVPRGTGLEAARARVTALAPVAEVDFNHYYRPEQTETAPDCGGQSCALVREIIGWPLDPAGLVQRCGSLPKIGLIDTAINPAHPSLDKARLEVIRISDDALPQSGRQHGTAVAALLVGAAGSRAPGLLPSSDLIAVDAFRRLGGSADVASTFDLVRALDALSSRNVRVINLSLAGPDNVLLKKTVEAMIARGAILVAAVGNAGPRAKPLYPSGYEGVIAVTAVDRGRNPYRRANRGEHVDIAAPGVNVWTAASISGARPKSGTSFAAPFVSAAAAVLLAERPDLTPAQMAEALSLLAQDIGAPGRDQVFGWGLLDARRLCTAEASAAP</sequence>
<evidence type="ECO:0000259" key="7">
    <source>
        <dbReference type="Pfam" id="PF00082"/>
    </source>
</evidence>
<feature type="region of interest" description="Disordered" evidence="6">
    <location>
        <begin position="36"/>
        <end position="80"/>
    </location>
</feature>
<feature type="active site" description="Charge relay system" evidence="5">
    <location>
        <position position="422"/>
    </location>
</feature>
<dbReference type="PANTHER" id="PTHR43806:SF11">
    <property type="entry name" value="CEREVISIN-RELATED"/>
    <property type="match status" value="1"/>
</dbReference>
<evidence type="ECO:0000256" key="1">
    <source>
        <dbReference type="ARBA" id="ARBA00011073"/>
    </source>
</evidence>
<dbReference type="GO" id="GO:0006508">
    <property type="term" value="P:proteolysis"/>
    <property type="evidence" value="ECO:0007669"/>
    <property type="project" value="UniProtKB-KW"/>
</dbReference>
<reference evidence="8" key="1">
    <citation type="journal article" date="2020" name="mSystems">
        <title>Genome- and Community-Level Interaction Insights into Carbon Utilization and Element Cycling Functions of Hydrothermarchaeota in Hydrothermal Sediment.</title>
        <authorList>
            <person name="Zhou Z."/>
            <person name="Liu Y."/>
            <person name="Xu W."/>
            <person name="Pan J."/>
            <person name="Luo Z.H."/>
            <person name="Li M."/>
        </authorList>
    </citation>
    <scope>NUCLEOTIDE SEQUENCE [LARGE SCALE GENOMIC DNA]</scope>
    <source>
        <strain evidence="8">SpSt-243</strain>
    </source>
</reference>
<keyword evidence="4 5" id="KW-0720">Serine protease</keyword>
<evidence type="ECO:0000256" key="5">
    <source>
        <dbReference type="PROSITE-ProRule" id="PRU01240"/>
    </source>
</evidence>